<dbReference type="KEGG" id="mtm:MYCTH_2310469"/>
<gene>
    <name evidence="18" type="ORF">MYCTH_2310469</name>
</gene>
<evidence type="ECO:0000256" key="5">
    <source>
        <dbReference type="ARBA" id="ARBA00017594"/>
    </source>
</evidence>
<evidence type="ECO:0000256" key="11">
    <source>
        <dbReference type="ARBA" id="ARBA00023242"/>
    </source>
</evidence>
<evidence type="ECO:0000256" key="4">
    <source>
        <dbReference type="ARBA" id="ARBA00005498"/>
    </source>
</evidence>
<name>G2QLJ6_THET4</name>
<dbReference type="PANTHER" id="PTHR21650:SF2">
    <property type="entry name" value="KINETOCHORE PROTEIN NUF2"/>
    <property type="match status" value="1"/>
</dbReference>
<comment type="function">
    <text evidence="1">Acts as a component of the essential kinetochore-associated NDC80 complex, which is required for chromosome segregation and spindle checkpoint activity.</text>
</comment>
<dbReference type="Proteomes" id="UP000007322">
    <property type="component" value="Chromosome 6"/>
</dbReference>
<evidence type="ECO:0000256" key="12">
    <source>
        <dbReference type="ARBA" id="ARBA00023306"/>
    </source>
</evidence>
<evidence type="ECO:0000256" key="3">
    <source>
        <dbReference type="ARBA" id="ARBA00004629"/>
    </source>
</evidence>
<dbReference type="Pfam" id="PF03800">
    <property type="entry name" value="Nuf2"/>
    <property type="match status" value="1"/>
</dbReference>
<evidence type="ECO:0000256" key="1">
    <source>
        <dbReference type="ARBA" id="ARBA00002772"/>
    </source>
</evidence>
<dbReference type="AlphaFoldDB" id="G2QLJ6"/>
<dbReference type="GO" id="GO:0044877">
    <property type="term" value="F:protein-containing complex binding"/>
    <property type="evidence" value="ECO:0007669"/>
    <property type="project" value="TreeGrafter"/>
</dbReference>
<sequence length="454" mass="52352">MPAAQQQSRSRKKEEEAAYANMRLPDREIVGCINELGIPFTVADLQKPNPIQVQMIFEWFGELLMNKTRQTVDPAMRAAAEDICGDFGDSLMPPDTRNLMGFFISLRQLMLDCGVHDFNFMDLYKPTHHRLVKIFSYVINFVRFRESQTSVIDEHCNRAESTKARIEQLYAENQNLEAQLDEMRANRRQMEALVAEKTRRNEELKKKLLELRRTQEKVAARLEEAKTKKGELAAELEEKTAAKLALKQESAKLRPYTLQSPSALQASLTELSNTLNNDKAHIDSLDRRARALQTSSDSFAVVSSDVASCIKLLEEIAVELAKEEEDNAKNAKQRDALTERGASVREVERTEALLQRQLAKWTERTETLRAQSQEKAQRAKEKMEELRAVHKTLTEERSEKGKDIERRRVRIEQIEKKMLDLKENIENEVHAAHDEYLKLEAHIKLYITEMEQAI</sequence>
<keyword evidence="9" id="KW-0995">Kinetochore</keyword>
<dbReference type="EMBL" id="CP003007">
    <property type="protein sequence ID" value="AEO60826.1"/>
    <property type="molecule type" value="Genomic_DNA"/>
</dbReference>
<keyword evidence="13" id="KW-0137">Centromere</keyword>
<dbReference type="STRING" id="573729.G2QLJ6"/>
<evidence type="ECO:0000256" key="7">
    <source>
        <dbReference type="ARBA" id="ARBA00022618"/>
    </source>
</evidence>
<dbReference type="FunFam" id="1.10.418.60:FF:000003">
    <property type="entry name" value="Probable kinetochore protein nuf2"/>
    <property type="match status" value="1"/>
</dbReference>
<dbReference type="RefSeq" id="XP_003666071.1">
    <property type="nucleotide sequence ID" value="XM_003666023.1"/>
</dbReference>
<keyword evidence="6" id="KW-0158">Chromosome</keyword>
<dbReference type="PANTHER" id="PTHR21650">
    <property type="entry name" value="MEMBRALIN/KINETOCHORE PROTEIN NUF2"/>
    <property type="match status" value="1"/>
</dbReference>
<proteinExistence type="inferred from homology"/>
<dbReference type="eggNOG" id="KOG4438">
    <property type="taxonomic scope" value="Eukaryota"/>
</dbReference>
<evidence type="ECO:0000256" key="15">
    <source>
        <dbReference type="SAM" id="Coils"/>
    </source>
</evidence>
<dbReference type="GO" id="GO:0005634">
    <property type="term" value="C:nucleus"/>
    <property type="evidence" value="ECO:0007669"/>
    <property type="project" value="UniProtKB-SubCell"/>
</dbReference>
<dbReference type="GO" id="GO:0051301">
    <property type="term" value="P:cell division"/>
    <property type="evidence" value="ECO:0007669"/>
    <property type="project" value="UniProtKB-KW"/>
</dbReference>
<feature type="coiled-coil region" evidence="15">
    <location>
        <begin position="314"/>
        <end position="442"/>
    </location>
</feature>
<evidence type="ECO:0000256" key="10">
    <source>
        <dbReference type="ARBA" id="ARBA00023054"/>
    </source>
</evidence>
<dbReference type="InterPro" id="IPR041112">
    <property type="entry name" value="Nuf2_DHR10-like"/>
</dbReference>
<dbReference type="VEuPathDB" id="FungiDB:MYCTH_2310469"/>
<dbReference type="InterPro" id="IPR038275">
    <property type="entry name" value="Nuf2_N_sf"/>
</dbReference>
<comment type="similarity">
    <text evidence="4">Belongs to the NUF2 family.</text>
</comment>
<accession>G2QLJ6</accession>
<dbReference type="GO" id="GO:0051315">
    <property type="term" value="P:attachment of mitotic spindle microtubules to kinetochore"/>
    <property type="evidence" value="ECO:0007669"/>
    <property type="project" value="TreeGrafter"/>
</dbReference>
<dbReference type="GO" id="GO:0045132">
    <property type="term" value="P:meiotic chromosome segregation"/>
    <property type="evidence" value="ECO:0007669"/>
    <property type="project" value="TreeGrafter"/>
</dbReference>
<keyword evidence="7" id="KW-0132">Cell division</keyword>
<feature type="domain" description="Nuf2 DHR10-like" evidence="17">
    <location>
        <begin position="272"/>
        <end position="388"/>
    </location>
</feature>
<evidence type="ECO:0000313" key="18">
    <source>
        <dbReference type="EMBL" id="AEO60826.1"/>
    </source>
</evidence>
<dbReference type="GeneID" id="11514130"/>
<keyword evidence="8" id="KW-0498">Mitosis</keyword>
<dbReference type="GO" id="GO:0031262">
    <property type="term" value="C:Ndc80 complex"/>
    <property type="evidence" value="ECO:0007669"/>
    <property type="project" value="InterPro"/>
</dbReference>
<evidence type="ECO:0000259" key="16">
    <source>
        <dbReference type="Pfam" id="PF03800"/>
    </source>
</evidence>
<evidence type="ECO:0000313" key="19">
    <source>
        <dbReference type="Proteomes" id="UP000007322"/>
    </source>
</evidence>
<dbReference type="GO" id="GO:0051383">
    <property type="term" value="P:kinetochore organization"/>
    <property type="evidence" value="ECO:0007669"/>
    <property type="project" value="TreeGrafter"/>
</dbReference>
<keyword evidence="11" id="KW-0539">Nucleus</keyword>
<keyword evidence="12" id="KW-0131">Cell cycle</keyword>
<evidence type="ECO:0000256" key="13">
    <source>
        <dbReference type="ARBA" id="ARBA00023328"/>
    </source>
</evidence>
<feature type="coiled-coil region" evidence="15">
    <location>
        <begin position="152"/>
        <end position="249"/>
    </location>
</feature>
<dbReference type="Gene3D" id="1.10.418.60">
    <property type="entry name" value="Ncd80 complex, Nuf2 subunit"/>
    <property type="match status" value="1"/>
</dbReference>
<dbReference type="HOGENOM" id="CLU_025461_2_1_1"/>
<dbReference type="Pfam" id="PF18595">
    <property type="entry name" value="Nuf2_DHR10-like"/>
    <property type="match status" value="1"/>
</dbReference>
<organism evidence="18 19">
    <name type="scientific">Thermothelomyces thermophilus (strain ATCC 42464 / BCRC 31852 / DSM 1799)</name>
    <name type="common">Sporotrichum thermophile</name>
    <dbReference type="NCBI Taxonomy" id="573729"/>
    <lineage>
        <taxon>Eukaryota</taxon>
        <taxon>Fungi</taxon>
        <taxon>Dikarya</taxon>
        <taxon>Ascomycota</taxon>
        <taxon>Pezizomycotina</taxon>
        <taxon>Sordariomycetes</taxon>
        <taxon>Sordariomycetidae</taxon>
        <taxon>Sordariales</taxon>
        <taxon>Chaetomiaceae</taxon>
        <taxon>Thermothelomyces</taxon>
    </lineage>
</organism>
<evidence type="ECO:0000256" key="14">
    <source>
        <dbReference type="ARBA" id="ARBA00072418"/>
    </source>
</evidence>
<keyword evidence="19" id="KW-1185">Reference proteome</keyword>
<dbReference type="InterPro" id="IPR005549">
    <property type="entry name" value="Kinetochore_Nuf2_N"/>
</dbReference>
<comment type="subcellular location">
    <subcellularLocation>
        <location evidence="3">Chromosome</location>
        <location evidence="3">Centromere</location>
        <location evidence="3">Kinetochore</location>
    </subcellularLocation>
    <subcellularLocation>
        <location evidence="2">Nucleus</location>
    </subcellularLocation>
</comment>
<keyword evidence="10 15" id="KW-0175">Coiled coil</keyword>
<feature type="domain" description="Kinetochore protein Nuf2 N-terminal" evidence="16">
    <location>
        <begin position="19"/>
        <end position="160"/>
    </location>
</feature>
<evidence type="ECO:0000256" key="2">
    <source>
        <dbReference type="ARBA" id="ARBA00004123"/>
    </source>
</evidence>
<reference evidence="18 19" key="1">
    <citation type="journal article" date="2011" name="Nat. Biotechnol.">
        <title>Comparative genomic analysis of the thermophilic biomass-degrading fungi Myceliophthora thermophila and Thielavia terrestris.</title>
        <authorList>
            <person name="Berka R.M."/>
            <person name="Grigoriev I.V."/>
            <person name="Otillar R."/>
            <person name="Salamov A."/>
            <person name="Grimwood J."/>
            <person name="Reid I."/>
            <person name="Ishmael N."/>
            <person name="John T."/>
            <person name="Darmond C."/>
            <person name="Moisan M.-C."/>
            <person name="Henrissat B."/>
            <person name="Coutinho P.M."/>
            <person name="Lombard V."/>
            <person name="Natvig D.O."/>
            <person name="Lindquist E."/>
            <person name="Schmutz J."/>
            <person name="Lucas S."/>
            <person name="Harris P."/>
            <person name="Powlowski J."/>
            <person name="Bellemare A."/>
            <person name="Taylor D."/>
            <person name="Butler G."/>
            <person name="de Vries R.P."/>
            <person name="Allijn I.E."/>
            <person name="van den Brink J."/>
            <person name="Ushinsky S."/>
            <person name="Storms R."/>
            <person name="Powell A.J."/>
            <person name="Paulsen I.T."/>
            <person name="Elbourne L.D.H."/>
            <person name="Baker S.E."/>
            <person name="Magnuson J."/>
            <person name="LaBoissiere S."/>
            <person name="Clutterbuck A.J."/>
            <person name="Martinez D."/>
            <person name="Wogulis M."/>
            <person name="de Leon A.L."/>
            <person name="Rey M.W."/>
            <person name="Tsang A."/>
        </authorList>
    </citation>
    <scope>NUCLEOTIDE SEQUENCE [LARGE SCALE GENOMIC DNA]</scope>
    <source>
        <strain evidence="19">ATCC 42464 / BCRC 31852 / DSM 1799</strain>
    </source>
</reference>
<evidence type="ECO:0000256" key="8">
    <source>
        <dbReference type="ARBA" id="ARBA00022776"/>
    </source>
</evidence>
<dbReference type="GO" id="GO:0007052">
    <property type="term" value="P:mitotic spindle organization"/>
    <property type="evidence" value="ECO:0007669"/>
    <property type="project" value="TreeGrafter"/>
</dbReference>
<evidence type="ECO:0000256" key="9">
    <source>
        <dbReference type="ARBA" id="ARBA00022838"/>
    </source>
</evidence>
<dbReference type="OrthoDB" id="8194677at2759"/>
<protein>
    <recommendedName>
        <fullName evidence="5">Probable kinetochore protein NUF2</fullName>
    </recommendedName>
    <alternativeName>
        <fullName evidence="14">Probable kinetochore protein nuf2</fullName>
    </alternativeName>
</protein>
<dbReference type="OMA" id="YLKMEAH"/>
<dbReference type="InParanoid" id="G2QLJ6"/>
<evidence type="ECO:0000256" key="6">
    <source>
        <dbReference type="ARBA" id="ARBA00022454"/>
    </source>
</evidence>
<evidence type="ECO:0000259" key="17">
    <source>
        <dbReference type="Pfam" id="PF18595"/>
    </source>
</evidence>